<dbReference type="GO" id="GO:0007266">
    <property type="term" value="P:Rho protein signal transduction"/>
    <property type="evidence" value="ECO:0007669"/>
    <property type="project" value="TreeGrafter"/>
</dbReference>
<dbReference type="PANTHER" id="PTHR46605:SF2">
    <property type="entry name" value="TNFR-CYS DOMAIN-CONTAINING PROTEIN"/>
    <property type="match status" value="1"/>
</dbReference>
<dbReference type="Pfam" id="PF00020">
    <property type="entry name" value="TNFR_c6"/>
    <property type="match status" value="2"/>
</dbReference>
<dbReference type="Proteomes" id="UP000887568">
    <property type="component" value="Unplaced"/>
</dbReference>
<dbReference type="SMART" id="SM00208">
    <property type="entry name" value="TNFR"/>
    <property type="match status" value="2"/>
</dbReference>
<sequence length="454" mass="48531">MASRFVKALVTIFVLQTLTPPSYPIRQCASNSFFNRSTGLCQECTRYCPAGTVMTRDCQMEADVVCSRLPSACASGWYLDRRKGRCRECTRFCTVPLDVVTPCTNDTDMVCGTRTRPTKRGRPGPKAPKTTPTVPFPTPLVTTHRPSEEINPATTSRPGQRVPTTSIKLQPNVTEEAPQNVATESASTTDHAHKTVFSEDLDVSTDVPALQSDRSLPEPKRISPSGGGGVLSTQQQTDDTKFYLWIAVSVLVSVVVVVVASLAVYCTGLKCRDCAGEKAQKMGEAGSGGMQRAVDNTQDEGGLPIDLQLPGPTSLQPPPQFRGSIGGPNPTASLAIEDECAEVESCACATSIPPSIGHARWSYEEGSYHGRSSSLSNMYPPASRPLVAPSRVMLRSDGTTETQLTHCACVGDVYSGHHCCHGRHGPVGIAFHPLPSNCSMSTFSVVSGGSEYTV</sequence>
<feature type="domain" description="TNFR-Cys" evidence="5">
    <location>
        <begin position="27"/>
        <end position="66"/>
    </location>
</feature>
<feature type="disulfide bond" evidence="1">
    <location>
        <begin position="48"/>
        <end position="66"/>
    </location>
</feature>
<dbReference type="GeneID" id="119725748"/>
<dbReference type="AlphaFoldDB" id="A0A913ZQ96"/>
<evidence type="ECO:0000313" key="6">
    <source>
        <dbReference type="EnsemblMetazoa" id="XP_038053241.1"/>
    </source>
</evidence>
<evidence type="ECO:0000256" key="1">
    <source>
        <dbReference type="PROSITE-ProRule" id="PRU00206"/>
    </source>
</evidence>
<name>A0A913ZQ96_PATMI</name>
<evidence type="ECO:0000259" key="5">
    <source>
        <dbReference type="PROSITE" id="PS50050"/>
    </source>
</evidence>
<dbReference type="InterPro" id="IPR052302">
    <property type="entry name" value="Neurotrophin_rcpt-DD"/>
</dbReference>
<reference evidence="6" key="1">
    <citation type="submission" date="2022-11" db="UniProtKB">
        <authorList>
            <consortium name="EnsemblMetazoa"/>
        </authorList>
    </citation>
    <scope>IDENTIFICATION</scope>
</reference>
<feature type="repeat" description="TNFR-Cys" evidence="1">
    <location>
        <begin position="72"/>
        <end position="111"/>
    </location>
</feature>
<dbReference type="OrthoDB" id="10031141at2759"/>
<feature type="chain" id="PRO_5037411606" description="TNFR-Cys domain-containing protein" evidence="4">
    <location>
        <begin position="25"/>
        <end position="454"/>
    </location>
</feature>
<dbReference type="RefSeq" id="XP_038053241.1">
    <property type="nucleotide sequence ID" value="XM_038197313.1"/>
</dbReference>
<feature type="repeat" description="TNFR-Cys" evidence="1">
    <location>
        <begin position="27"/>
        <end position="66"/>
    </location>
</feature>
<dbReference type="PANTHER" id="PTHR46605">
    <property type="entry name" value="TUMOR NECROSIS FACTOR RECEPTOR"/>
    <property type="match status" value="1"/>
</dbReference>
<dbReference type="InterPro" id="IPR001368">
    <property type="entry name" value="TNFR/NGFR_Cys_rich_reg"/>
</dbReference>
<organism evidence="6 7">
    <name type="scientific">Patiria miniata</name>
    <name type="common">Bat star</name>
    <name type="synonym">Asterina miniata</name>
    <dbReference type="NCBI Taxonomy" id="46514"/>
    <lineage>
        <taxon>Eukaryota</taxon>
        <taxon>Metazoa</taxon>
        <taxon>Echinodermata</taxon>
        <taxon>Eleutherozoa</taxon>
        <taxon>Asterozoa</taxon>
        <taxon>Asteroidea</taxon>
        <taxon>Valvatacea</taxon>
        <taxon>Valvatida</taxon>
        <taxon>Asterinidae</taxon>
        <taxon>Patiria</taxon>
    </lineage>
</organism>
<dbReference type="PROSITE" id="PS00652">
    <property type="entry name" value="TNFR_NGFR_1"/>
    <property type="match status" value="2"/>
</dbReference>
<dbReference type="EnsemblMetazoa" id="XM_038197313.1">
    <property type="protein sequence ID" value="XP_038053241.1"/>
    <property type="gene ID" value="LOC119725748"/>
</dbReference>
<keyword evidence="3" id="KW-0472">Membrane</keyword>
<dbReference type="GO" id="GO:0048406">
    <property type="term" value="F:nerve growth factor binding"/>
    <property type="evidence" value="ECO:0007669"/>
    <property type="project" value="TreeGrafter"/>
</dbReference>
<dbReference type="GO" id="GO:0005035">
    <property type="term" value="F:death receptor activity"/>
    <property type="evidence" value="ECO:0007669"/>
    <property type="project" value="TreeGrafter"/>
</dbReference>
<feature type="compositionally biased region" description="Polar residues" evidence="2">
    <location>
        <begin position="180"/>
        <end position="189"/>
    </location>
</feature>
<evidence type="ECO:0000313" key="7">
    <source>
        <dbReference type="Proteomes" id="UP000887568"/>
    </source>
</evidence>
<dbReference type="GO" id="GO:0005886">
    <property type="term" value="C:plasma membrane"/>
    <property type="evidence" value="ECO:0007669"/>
    <property type="project" value="TreeGrafter"/>
</dbReference>
<feature type="disulfide bond" evidence="1">
    <location>
        <begin position="93"/>
        <end position="111"/>
    </location>
</feature>
<dbReference type="GO" id="GO:0015026">
    <property type="term" value="F:coreceptor activity"/>
    <property type="evidence" value="ECO:0007669"/>
    <property type="project" value="TreeGrafter"/>
</dbReference>
<keyword evidence="7" id="KW-1185">Reference proteome</keyword>
<dbReference type="GO" id="GO:0009986">
    <property type="term" value="C:cell surface"/>
    <property type="evidence" value="ECO:0007669"/>
    <property type="project" value="TreeGrafter"/>
</dbReference>
<accession>A0A913ZQ96</accession>
<evidence type="ECO:0000256" key="2">
    <source>
        <dbReference type="SAM" id="MobiDB-lite"/>
    </source>
</evidence>
<keyword evidence="3" id="KW-1133">Transmembrane helix</keyword>
<keyword evidence="3" id="KW-0812">Transmembrane</keyword>
<dbReference type="OMA" id="VESCACA"/>
<feature type="transmembrane region" description="Helical" evidence="3">
    <location>
        <begin position="242"/>
        <end position="265"/>
    </location>
</feature>
<keyword evidence="4" id="KW-0732">Signal</keyword>
<dbReference type="PROSITE" id="PS50050">
    <property type="entry name" value="TNFR_NGFR_2"/>
    <property type="match status" value="2"/>
</dbReference>
<dbReference type="Gene3D" id="2.10.50.10">
    <property type="entry name" value="Tumor Necrosis Factor Receptor, subunit A, domain 2"/>
    <property type="match status" value="1"/>
</dbReference>
<feature type="compositionally biased region" description="Low complexity" evidence="2">
    <location>
        <begin position="127"/>
        <end position="143"/>
    </location>
</feature>
<feature type="region of interest" description="Disordered" evidence="2">
    <location>
        <begin position="281"/>
        <end position="328"/>
    </location>
</feature>
<feature type="domain" description="TNFR-Cys" evidence="5">
    <location>
        <begin position="72"/>
        <end position="111"/>
    </location>
</feature>
<evidence type="ECO:0000256" key="3">
    <source>
        <dbReference type="SAM" id="Phobius"/>
    </source>
</evidence>
<keyword evidence="1" id="KW-1015">Disulfide bond</keyword>
<evidence type="ECO:0000256" key="4">
    <source>
        <dbReference type="SAM" id="SignalP"/>
    </source>
</evidence>
<feature type="compositionally biased region" description="Polar residues" evidence="2">
    <location>
        <begin position="152"/>
        <end position="173"/>
    </location>
</feature>
<feature type="signal peptide" evidence="4">
    <location>
        <begin position="1"/>
        <end position="24"/>
    </location>
</feature>
<protein>
    <recommendedName>
        <fullName evidence="5">TNFR-Cys domain-containing protein</fullName>
    </recommendedName>
</protein>
<proteinExistence type="predicted"/>
<comment type="caution">
    <text evidence="1">Lacks conserved residue(s) required for the propagation of feature annotation.</text>
</comment>
<feature type="region of interest" description="Disordered" evidence="2">
    <location>
        <begin position="114"/>
        <end position="234"/>
    </location>
</feature>